<keyword evidence="5" id="KW-0411">Iron-sulfur</keyword>
<dbReference type="Proteomes" id="UP001612812">
    <property type="component" value="Unassembled WGS sequence"/>
</dbReference>
<dbReference type="PROSITE" id="PS51918">
    <property type="entry name" value="RADICAL_SAM"/>
    <property type="match status" value="1"/>
</dbReference>
<dbReference type="InterPro" id="IPR051198">
    <property type="entry name" value="BchE-like"/>
</dbReference>
<evidence type="ECO:0000313" key="8">
    <source>
        <dbReference type="EMBL" id="MFI7261510.1"/>
    </source>
</evidence>
<dbReference type="CDD" id="cd01335">
    <property type="entry name" value="Radical_SAM"/>
    <property type="match status" value="1"/>
</dbReference>
<comment type="caution">
    <text evidence="8">The sequence shown here is derived from an EMBL/GenBank/DDBJ whole genome shotgun (WGS) entry which is preliminary data.</text>
</comment>
<dbReference type="InterPro" id="IPR013785">
    <property type="entry name" value="Aldolase_TIM"/>
</dbReference>
<dbReference type="PROSITE" id="PS51332">
    <property type="entry name" value="B12_BINDING"/>
    <property type="match status" value="1"/>
</dbReference>
<keyword evidence="3" id="KW-0479">Metal-binding</keyword>
<evidence type="ECO:0000256" key="4">
    <source>
        <dbReference type="ARBA" id="ARBA00023004"/>
    </source>
</evidence>
<reference evidence="8 9" key="1">
    <citation type="submission" date="2024-10" db="EMBL/GenBank/DDBJ databases">
        <title>The Natural Products Discovery Center: Release of the First 8490 Sequenced Strains for Exploring Actinobacteria Biosynthetic Diversity.</title>
        <authorList>
            <person name="Kalkreuter E."/>
            <person name="Kautsar S.A."/>
            <person name="Yang D."/>
            <person name="Bader C.D."/>
            <person name="Teijaro C.N."/>
            <person name="Fluegel L."/>
            <person name="Davis C.M."/>
            <person name="Simpson J.R."/>
            <person name="Lauterbach L."/>
            <person name="Steele A.D."/>
            <person name="Gui C."/>
            <person name="Meng S."/>
            <person name="Li G."/>
            <person name="Viehrig K."/>
            <person name="Ye F."/>
            <person name="Su P."/>
            <person name="Kiefer A.F."/>
            <person name="Nichols A."/>
            <person name="Cepeda A.J."/>
            <person name="Yan W."/>
            <person name="Fan B."/>
            <person name="Jiang Y."/>
            <person name="Adhikari A."/>
            <person name="Zheng C.-J."/>
            <person name="Schuster L."/>
            <person name="Cowan T.M."/>
            <person name="Smanski M.J."/>
            <person name="Chevrette M.G."/>
            <person name="De Carvalho L.P.S."/>
            <person name="Shen B."/>
        </authorList>
    </citation>
    <scope>NUCLEOTIDE SEQUENCE [LARGE SCALE GENOMIC DNA]</scope>
    <source>
        <strain evidence="8 9">NPDC049845</strain>
    </source>
</reference>
<keyword evidence="9" id="KW-1185">Reference proteome</keyword>
<evidence type="ECO:0000259" key="7">
    <source>
        <dbReference type="PROSITE" id="PS51918"/>
    </source>
</evidence>
<dbReference type="EMBL" id="JBITLE010000001">
    <property type="protein sequence ID" value="MFI7261510.1"/>
    <property type="molecule type" value="Genomic_DNA"/>
</dbReference>
<organism evidence="8 9">
    <name type="scientific">Micromonospora maritima</name>
    <dbReference type="NCBI Taxonomy" id="986711"/>
    <lineage>
        <taxon>Bacteria</taxon>
        <taxon>Bacillati</taxon>
        <taxon>Actinomycetota</taxon>
        <taxon>Actinomycetes</taxon>
        <taxon>Micromonosporales</taxon>
        <taxon>Micromonosporaceae</taxon>
        <taxon>Micromonospora</taxon>
    </lineage>
</organism>
<dbReference type="SUPFAM" id="SSF52242">
    <property type="entry name" value="Cobalamin (vitamin B12)-binding domain"/>
    <property type="match status" value="1"/>
</dbReference>
<dbReference type="InterPro" id="IPR034466">
    <property type="entry name" value="Methyltransferase_Class_B"/>
</dbReference>
<comment type="cofactor">
    <cofactor evidence="1">
        <name>[4Fe-4S] cluster</name>
        <dbReference type="ChEBI" id="CHEBI:49883"/>
    </cofactor>
</comment>
<evidence type="ECO:0000259" key="6">
    <source>
        <dbReference type="PROSITE" id="PS51332"/>
    </source>
</evidence>
<dbReference type="PANTHER" id="PTHR43409">
    <property type="entry name" value="ANAEROBIC MAGNESIUM-PROTOPORPHYRIN IX MONOMETHYL ESTER CYCLASE-RELATED"/>
    <property type="match status" value="1"/>
</dbReference>
<dbReference type="InterPro" id="IPR036724">
    <property type="entry name" value="Cobalamin-bd_sf"/>
</dbReference>
<gene>
    <name evidence="8" type="ORF">ACIBP4_04260</name>
</gene>
<proteinExistence type="predicted"/>
<evidence type="ECO:0000256" key="1">
    <source>
        <dbReference type="ARBA" id="ARBA00001966"/>
    </source>
</evidence>
<evidence type="ECO:0000313" key="9">
    <source>
        <dbReference type="Proteomes" id="UP001612812"/>
    </source>
</evidence>
<dbReference type="Gene3D" id="3.20.20.70">
    <property type="entry name" value="Aldolase class I"/>
    <property type="match status" value="1"/>
</dbReference>
<accession>A0ABW7ZFT3</accession>
<protein>
    <submittedName>
        <fullName evidence="8">B12-binding domain-containing radical SAM protein</fullName>
    </submittedName>
</protein>
<feature type="domain" description="Radical SAM core" evidence="7">
    <location>
        <begin position="231"/>
        <end position="449"/>
    </location>
</feature>
<feature type="domain" description="B12-binding" evidence="6">
    <location>
        <begin position="43"/>
        <end position="184"/>
    </location>
</feature>
<dbReference type="SMART" id="SM00729">
    <property type="entry name" value="Elp3"/>
    <property type="match status" value="1"/>
</dbReference>
<dbReference type="Pfam" id="PF04055">
    <property type="entry name" value="Radical_SAM"/>
    <property type="match status" value="1"/>
</dbReference>
<dbReference type="SFLD" id="SFLDG01082">
    <property type="entry name" value="B12-binding_domain_containing"/>
    <property type="match status" value="1"/>
</dbReference>
<dbReference type="InterPro" id="IPR006158">
    <property type="entry name" value="Cobalamin-bd"/>
</dbReference>
<dbReference type="Pfam" id="PF02310">
    <property type="entry name" value="B12-binding"/>
    <property type="match status" value="1"/>
</dbReference>
<dbReference type="PANTHER" id="PTHR43409:SF16">
    <property type="entry name" value="SLR0320 PROTEIN"/>
    <property type="match status" value="1"/>
</dbReference>
<dbReference type="Gene3D" id="3.40.50.280">
    <property type="entry name" value="Cobalamin-binding domain"/>
    <property type="match status" value="1"/>
</dbReference>
<evidence type="ECO:0000256" key="3">
    <source>
        <dbReference type="ARBA" id="ARBA00022723"/>
    </source>
</evidence>
<evidence type="ECO:0000256" key="5">
    <source>
        <dbReference type="ARBA" id="ARBA00023014"/>
    </source>
</evidence>
<dbReference type="InterPro" id="IPR007197">
    <property type="entry name" value="rSAM"/>
</dbReference>
<name>A0ABW7ZFT3_9ACTN</name>
<keyword evidence="4" id="KW-0408">Iron</keyword>
<dbReference type="CDD" id="cd02068">
    <property type="entry name" value="radical_SAM_B12_BD"/>
    <property type="match status" value="1"/>
</dbReference>
<dbReference type="InterPro" id="IPR006638">
    <property type="entry name" value="Elp3/MiaA/NifB-like_rSAM"/>
</dbReference>
<evidence type="ECO:0000256" key="2">
    <source>
        <dbReference type="ARBA" id="ARBA00022691"/>
    </source>
</evidence>
<dbReference type="RefSeq" id="WP_396768509.1">
    <property type="nucleotide sequence ID" value="NZ_JBITLA010000002.1"/>
</dbReference>
<keyword evidence="2" id="KW-0949">S-adenosyl-L-methionine</keyword>
<dbReference type="SFLD" id="SFLDS00029">
    <property type="entry name" value="Radical_SAM"/>
    <property type="match status" value="1"/>
</dbReference>
<sequence length="561" mass="63158">MPRQLSLAPELYTNSNEAVDHRYMAQMREQDETPAPIDPTKPKFTLVVGPSPFTMMRGWEFFLTSPYEGATYISTVLHNAGYPVRIVDVRYAVDPLNEAYRQIMEGTDVLGICTFEDNFPFVNELMTMVKDARPDVPIICGGSLVTSVPHVFMENTACDIAVISEGEITILELMESYCAGRWEKDLPSIRGICFRGPEGKMRRTRPRGQMMDLDSLPRMRLDLWPQSKSPMGLQPQIISSYSRGCKMDCSFCYRTTPQVRAKSPEKMDRDLAWLKSQYNIDFCFFVDLTFSSHRRQTLEMCDVISDHDLRWTCLTRCADMDQPRINAMRDAGADIILYGVESLGSEVLREARKGNSENLTVRAMRTTFEGGVRFGALLIVGLPNETEESLGHMVEFAESYHHVTRVKYLSAMPGTTVYRQAIDKGLMRSEVDHLNWLSIEQALHEDEFLNVSGLPERACRDAYSRIYDAYAPGPVMDFKHYPEHFNYFYPQPNDGLERSTSYAGPGWRSKFSSAGPHLVPGSERFTLDKIAPPEVAAAGSLLVPCGAKKLSGEATLAPASA</sequence>
<dbReference type="SUPFAM" id="SSF102114">
    <property type="entry name" value="Radical SAM enzymes"/>
    <property type="match status" value="1"/>
</dbReference>
<dbReference type="InterPro" id="IPR058240">
    <property type="entry name" value="rSAM_sf"/>
</dbReference>
<dbReference type="SFLD" id="SFLDG01123">
    <property type="entry name" value="methyltransferase_(Class_B)"/>
    <property type="match status" value="1"/>
</dbReference>